<comment type="caution">
    <text evidence="1">The sequence shown here is derived from an EMBL/GenBank/DDBJ whole genome shotgun (WGS) entry which is preliminary data.</text>
</comment>
<accession>A0ACC5R9F5</accession>
<sequence length="178" mass="19537">MTQITQLACTCGQVHIAVEGAPIISTECHCNSCRAAGERLRHLPGASPYLQPNGGTHFVLYRKDRIRFLKGAELLRDFHLAADATTRRAVAGCCNTPVFLEFKNGHWLSLYASLWPENSLPALELRTMTSDLPAEVTLGHDVPSGTRPTLVFYAKLLAAWIAMGLRTPNIPVNTRLNA</sequence>
<proteinExistence type="predicted"/>
<reference evidence="1" key="1">
    <citation type="submission" date="2021-01" db="EMBL/GenBank/DDBJ databases">
        <authorList>
            <person name="Sun Q."/>
        </authorList>
    </citation>
    <scope>NUCLEOTIDE SEQUENCE</scope>
    <source>
        <strain evidence="1">YIM B02566</strain>
    </source>
</reference>
<name>A0ACC5R9F5_9HYPH</name>
<organism evidence="1 2">
    <name type="scientific">Taklimakanibacter albus</name>
    <dbReference type="NCBI Taxonomy" id="2800327"/>
    <lineage>
        <taxon>Bacteria</taxon>
        <taxon>Pseudomonadati</taxon>
        <taxon>Pseudomonadota</taxon>
        <taxon>Alphaproteobacteria</taxon>
        <taxon>Hyphomicrobiales</taxon>
        <taxon>Aestuariivirgaceae</taxon>
        <taxon>Taklimakanibacter</taxon>
    </lineage>
</organism>
<dbReference type="Proteomes" id="UP000616151">
    <property type="component" value="Unassembled WGS sequence"/>
</dbReference>
<evidence type="ECO:0000313" key="2">
    <source>
        <dbReference type="Proteomes" id="UP000616151"/>
    </source>
</evidence>
<evidence type="ECO:0000313" key="1">
    <source>
        <dbReference type="EMBL" id="MBK1869238.1"/>
    </source>
</evidence>
<dbReference type="EMBL" id="JAENHL010000008">
    <property type="protein sequence ID" value="MBK1869238.1"/>
    <property type="molecule type" value="Genomic_DNA"/>
</dbReference>
<gene>
    <name evidence="1" type="ORF">JHL16_22955</name>
</gene>
<protein>
    <submittedName>
        <fullName evidence="1">Uncharacterized protein</fullName>
    </submittedName>
</protein>
<keyword evidence="2" id="KW-1185">Reference proteome</keyword>